<dbReference type="OrthoDB" id="2836053at2759"/>
<evidence type="ECO:0000313" key="1">
    <source>
        <dbReference type="EMBL" id="PFH46846.1"/>
    </source>
</evidence>
<dbReference type="Proteomes" id="UP000242287">
    <property type="component" value="Unassembled WGS sequence"/>
</dbReference>
<sequence length="405" mass="46723">MSFPTELCYEVVGIAWSLPLTPDERIQFMTASKLVSKTWSSVLEDVMETDVHIPCESYYKYFFSDPSRGFARCQTITFTVYEPDRQLAFEYPSCRNLGYMRQKDIARLTSLESMNIVYHNMGYSDPYTQDMFLALPEFLPRLSISYSFSPDVSPSVISSLRRQFKRESSIRYCTPEVGILEISGADGRIVAIWESLFPDREVLVMDGVKQVIPFMRPPNTLDLTFGIYLRLKRIQEDDQPNNISASIRRGRVPKRILKKQVSPYDVSNDKLTTYDLQSLFTSSPARIGQIGYVNKSTGSFEPLFNTLEPHDIHGYSFPSLHGYGEVELQTPRHRIKRVLKSLIRRLRGKHTKRMVENFNTSGTDSAKRWFVVHLDRVARAYSPMGIRKEDLVLDISIHWDNGTFI</sequence>
<dbReference type="AlphaFoldDB" id="A0A2A9NGF1"/>
<evidence type="ECO:0000313" key="2">
    <source>
        <dbReference type="Proteomes" id="UP000242287"/>
    </source>
</evidence>
<protein>
    <submittedName>
        <fullName evidence="1">Uncharacterized protein</fullName>
    </submittedName>
</protein>
<reference evidence="1 2" key="1">
    <citation type="submission" date="2014-02" db="EMBL/GenBank/DDBJ databases">
        <title>Transposable element dynamics among asymbiotic and ectomycorrhizal Amanita fungi.</title>
        <authorList>
            <consortium name="DOE Joint Genome Institute"/>
            <person name="Hess J."/>
            <person name="Skrede I."/>
            <person name="Wolfe B."/>
            <person name="LaButti K."/>
            <person name="Ohm R.A."/>
            <person name="Grigoriev I.V."/>
            <person name="Pringle A."/>
        </authorList>
    </citation>
    <scope>NUCLEOTIDE SEQUENCE [LARGE SCALE GENOMIC DNA]</scope>
    <source>
        <strain evidence="1 2">SKay4041</strain>
    </source>
</reference>
<proteinExistence type="predicted"/>
<organism evidence="1 2">
    <name type="scientific">Amanita thiersii Skay4041</name>
    <dbReference type="NCBI Taxonomy" id="703135"/>
    <lineage>
        <taxon>Eukaryota</taxon>
        <taxon>Fungi</taxon>
        <taxon>Dikarya</taxon>
        <taxon>Basidiomycota</taxon>
        <taxon>Agaricomycotina</taxon>
        <taxon>Agaricomycetes</taxon>
        <taxon>Agaricomycetidae</taxon>
        <taxon>Agaricales</taxon>
        <taxon>Pluteineae</taxon>
        <taxon>Amanitaceae</taxon>
        <taxon>Amanita</taxon>
    </lineage>
</organism>
<gene>
    <name evidence="1" type="ORF">AMATHDRAFT_50731</name>
</gene>
<name>A0A2A9NGF1_9AGAR</name>
<keyword evidence="2" id="KW-1185">Reference proteome</keyword>
<dbReference type="EMBL" id="KZ302154">
    <property type="protein sequence ID" value="PFH46846.1"/>
    <property type="molecule type" value="Genomic_DNA"/>
</dbReference>
<accession>A0A2A9NGF1</accession>